<evidence type="ECO:0000313" key="2">
    <source>
        <dbReference type="EMBL" id="OAY22188.1"/>
    </source>
</evidence>
<dbReference type="AlphaFoldDB" id="A0A199UCL8"/>
<gene>
    <name evidence="2" type="ORF">MANES_S022100</name>
</gene>
<feature type="transmembrane region" description="Helical" evidence="1">
    <location>
        <begin position="12"/>
        <end position="32"/>
    </location>
</feature>
<accession>A0A199UCL8</accession>
<keyword evidence="1" id="KW-1133">Transmembrane helix</keyword>
<protein>
    <submittedName>
        <fullName evidence="2">Uncharacterized protein</fullName>
    </submittedName>
</protein>
<keyword evidence="1" id="KW-0472">Membrane</keyword>
<evidence type="ECO:0000256" key="1">
    <source>
        <dbReference type="SAM" id="Phobius"/>
    </source>
</evidence>
<name>A0A199UCL8_MANES</name>
<sequence>MYKSIVNKKNYNIMIKIIMIHNNIYLVVIYFLS</sequence>
<dbReference type="EMBL" id="KV450478">
    <property type="protein sequence ID" value="OAY22188.1"/>
    <property type="molecule type" value="Genomic_DNA"/>
</dbReference>
<proteinExistence type="predicted"/>
<organism evidence="2">
    <name type="scientific">Manihot esculenta</name>
    <name type="common">Cassava</name>
    <name type="synonym">Jatropha manihot</name>
    <dbReference type="NCBI Taxonomy" id="3983"/>
    <lineage>
        <taxon>Eukaryota</taxon>
        <taxon>Viridiplantae</taxon>
        <taxon>Streptophyta</taxon>
        <taxon>Embryophyta</taxon>
        <taxon>Tracheophyta</taxon>
        <taxon>Spermatophyta</taxon>
        <taxon>Magnoliopsida</taxon>
        <taxon>eudicotyledons</taxon>
        <taxon>Gunneridae</taxon>
        <taxon>Pentapetalae</taxon>
        <taxon>rosids</taxon>
        <taxon>fabids</taxon>
        <taxon>Malpighiales</taxon>
        <taxon>Euphorbiaceae</taxon>
        <taxon>Crotonoideae</taxon>
        <taxon>Manihoteae</taxon>
        <taxon>Manihot</taxon>
    </lineage>
</organism>
<keyword evidence="1" id="KW-0812">Transmembrane</keyword>
<reference evidence="2" key="1">
    <citation type="submission" date="2016-02" db="EMBL/GenBank/DDBJ databases">
        <title>WGS assembly of Manihot esculenta.</title>
        <authorList>
            <person name="Bredeson J.V."/>
            <person name="Prochnik S.E."/>
            <person name="Lyons J.B."/>
            <person name="Schmutz J."/>
            <person name="Grimwood J."/>
            <person name="Vrebalov J."/>
            <person name="Bart R.S."/>
            <person name="Amuge T."/>
            <person name="Ferguson M.E."/>
            <person name="Green R."/>
            <person name="Putnam N."/>
            <person name="Stites J."/>
            <person name="Rounsley S."/>
            <person name="Rokhsar D.S."/>
        </authorList>
    </citation>
    <scope>NUCLEOTIDE SEQUENCE [LARGE SCALE GENOMIC DNA]</scope>
    <source>
        <tissue evidence="2">Leaf</tissue>
    </source>
</reference>